<gene>
    <name evidence="2" type="ORF">BEI61_04174</name>
</gene>
<evidence type="ECO:0008006" key="4">
    <source>
        <dbReference type="Google" id="ProtNLM"/>
    </source>
</evidence>
<feature type="transmembrane region" description="Helical" evidence="1">
    <location>
        <begin position="274"/>
        <end position="294"/>
    </location>
</feature>
<organism evidence="2 3">
    <name type="scientific">Eisenbergiella tayi</name>
    <dbReference type="NCBI Taxonomy" id="1432052"/>
    <lineage>
        <taxon>Bacteria</taxon>
        <taxon>Bacillati</taxon>
        <taxon>Bacillota</taxon>
        <taxon>Clostridia</taxon>
        <taxon>Lachnospirales</taxon>
        <taxon>Lachnospiraceae</taxon>
        <taxon>Eisenbergiella</taxon>
    </lineage>
</organism>
<name>A0A1E3A425_9FIRM</name>
<feature type="transmembrane region" description="Helical" evidence="1">
    <location>
        <begin position="140"/>
        <end position="161"/>
    </location>
</feature>
<keyword evidence="1" id="KW-0472">Membrane</keyword>
<feature type="transmembrane region" description="Helical" evidence="1">
    <location>
        <begin position="81"/>
        <end position="103"/>
    </location>
</feature>
<dbReference type="RefSeq" id="WP_069153866.1">
    <property type="nucleotide sequence ID" value="NZ_MCGH01000003.1"/>
</dbReference>
<protein>
    <recommendedName>
        <fullName evidence="4">Glycosyltransferase RgtA/B/C/D-like domain-containing protein</fullName>
    </recommendedName>
</protein>
<dbReference type="AlphaFoldDB" id="A0A1E3A425"/>
<feature type="transmembrane region" description="Helical" evidence="1">
    <location>
        <begin position="306"/>
        <end position="328"/>
    </location>
</feature>
<dbReference type="EMBL" id="MCGH01000003">
    <property type="protein sequence ID" value="ODM03379.1"/>
    <property type="molecule type" value="Genomic_DNA"/>
</dbReference>
<reference evidence="2 3" key="1">
    <citation type="submission" date="2016-07" db="EMBL/GenBank/DDBJ databases">
        <title>Characterization of isolates of Eisenbergiella tayi derived from blood cultures, using whole genome sequencing.</title>
        <authorList>
            <person name="Burdz T."/>
            <person name="Wiebe D."/>
            <person name="Huynh C."/>
            <person name="Bernard K."/>
        </authorList>
    </citation>
    <scope>NUCLEOTIDE SEQUENCE [LARGE SCALE GENOMIC DNA]</scope>
    <source>
        <strain evidence="2 3">NML 110608</strain>
    </source>
</reference>
<proteinExistence type="predicted"/>
<feature type="transmembrane region" description="Helical" evidence="1">
    <location>
        <begin position="12"/>
        <end position="30"/>
    </location>
</feature>
<keyword evidence="1" id="KW-0812">Transmembrane</keyword>
<feature type="transmembrane region" description="Helical" evidence="1">
    <location>
        <begin position="168"/>
        <end position="201"/>
    </location>
</feature>
<evidence type="ECO:0000313" key="3">
    <source>
        <dbReference type="Proteomes" id="UP000094067"/>
    </source>
</evidence>
<feature type="transmembrane region" description="Helical" evidence="1">
    <location>
        <begin position="361"/>
        <end position="380"/>
    </location>
</feature>
<keyword evidence="1" id="KW-1133">Transmembrane helix</keyword>
<comment type="caution">
    <text evidence="2">The sequence shown here is derived from an EMBL/GenBank/DDBJ whole genome shotgun (WGS) entry which is preliminary data.</text>
</comment>
<feature type="transmembrane region" description="Helical" evidence="1">
    <location>
        <begin position="334"/>
        <end position="354"/>
    </location>
</feature>
<dbReference type="PROSITE" id="PS51257">
    <property type="entry name" value="PROKAR_LIPOPROTEIN"/>
    <property type="match status" value="1"/>
</dbReference>
<evidence type="ECO:0000256" key="1">
    <source>
        <dbReference type="SAM" id="Phobius"/>
    </source>
</evidence>
<sequence length="523" mass="59099">MKNKEKTTWLQTAGILLFAAACTMALYSLYLCFGSDIWYDELFTEGFISQPVGRMISLAVKDVHPPLYYLLVKIAVDFCRFFVPSANAVIISKVVSVLPYLGLLGYSLVFLRRRYGWLCAGLFSFCIFAMPQMANYTTEVRMYGFALFFITAAFFHAGAILENGGKRNWIALTVFGICAAYTHYFAAVSAAVLYVGLAVLLYVRKKDTRTKSLLTWILCVGISVLAYLPWLPDAVGQVSQVRENYWILPLTLSCFGGCVKFVLKPSTGYQWPDYVLAVLLFVLLAGLLAAAFFKRKEDEKKAGEDVYAFFGLCILAGTALFGIAVSFLMRPVFIYRYMLPSMGCFWFGFVSLLSRQKKKRVLVPALVLLCLVGAADYSAFAKGEFLKKEQMDRTLEELSRIGEEDAVIFNFDQVQAVAGYYMDQESWLYGNEPESLIKEMFPDIHGIQDMEGIRQKLQEGQRVWFIGSGLIREDILKEWAKEGILSVETADSCLLERYWFNIYRLELGGMTGTAERTISRVKD</sequence>
<evidence type="ECO:0000313" key="2">
    <source>
        <dbReference type="EMBL" id="ODM03379.1"/>
    </source>
</evidence>
<feature type="transmembrane region" description="Helical" evidence="1">
    <location>
        <begin position="213"/>
        <end position="232"/>
    </location>
</feature>
<dbReference type="Proteomes" id="UP000094067">
    <property type="component" value="Unassembled WGS sequence"/>
</dbReference>
<accession>A0A1E3A425</accession>
<dbReference type="PATRIC" id="fig|1432052.4.peg.4628"/>